<evidence type="ECO:0000313" key="5">
    <source>
        <dbReference type="EMBL" id="KPJ22514.1"/>
    </source>
</evidence>
<sequence>MEKKKLVKALHVCLGLPVNIFDDDLNLVKSFKSNRTISLHYNFHAILKAITKQTFLYQFVTGDFGELLLVYQYQDCFFSFGPFRCNHIDETLPSESKINQLPLYSLTDIREILIIIHYVFSGEVFDLSSEKILHTVQEAAYKIDKEQANYLIEQSNDPKTYLVEYENNILEAMRQGDVQKLRDMLFNLGNGVSPAVTGSILRSEKNYSIIVYEKISQIAIQLGVSIVTAYQSRDYFIQESEKCNSLESIIQLRESAIIFFTKKIGENTCNYSRLVTSIIQYINTNLNQKLKTKNIATHFNFSESAIRKLFQDETNVTIQQFITKRKIEEAKTMLRNRHSVTDIAIALAFSDIAHFSKIFKNEVGIPPKQYQKLFHSK</sequence>
<dbReference type="RefSeq" id="WP_054278705.1">
    <property type="nucleotide sequence ID" value="NZ_LHQM01000013.1"/>
</dbReference>
<keyword evidence="3" id="KW-0804">Transcription</keyword>
<dbReference type="PANTHER" id="PTHR43280">
    <property type="entry name" value="ARAC-FAMILY TRANSCRIPTIONAL REGULATOR"/>
    <property type="match status" value="1"/>
</dbReference>
<dbReference type="InterPro" id="IPR018060">
    <property type="entry name" value="HTH_AraC"/>
</dbReference>
<reference evidence="5 6" key="1">
    <citation type="submission" date="2015-08" db="EMBL/GenBank/DDBJ databases">
        <title>Genome sequence of Streptococcus phocae subsp. phocae ATCC 51973T isolated from liver specimen obtained from seal.</title>
        <authorList>
            <person name="Avendano-Herrera R."/>
        </authorList>
    </citation>
    <scope>NUCLEOTIDE SEQUENCE [LARGE SCALE GENOMIC DNA]</scope>
    <source>
        <strain evidence="5 6">ATCC 51973</strain>
    </source>
</reference>
<organism evidence="5 6">
    <name type="scientific">Streptococcus phocae</name>
    <dbReference type="NCBI Taxonomy" id="119224"/>
    <lineage>
        <taxon>Bacteria</taxon>
        <taxon>Bacillati</taxon>
        <taxon>Bacillota</taxon>
        <taxon>Bacilli</taxon>
        <taxon>Lactobacillales</taxon>
        <taxon>Streptococcaceae</taxon>
        <taxon>Streptococcus</taxon>
    </lineage>
</organism>
<keyword evidence="2" id="KW-0238">DNA-binding</keyword>
<evidence type="ECO:0000259" key="4">
    <source>
        <dbReference type="PROSITE" id="PS01124"/>
    </source>
</evidence>
<dbReference type="PANTHER" id="PTHR43280:SF2">
    <property type="entry name" value="HTH-TYPE TRANSCRIPTIONAL REGULATOR EXSA"/>
    <property type="match status" value="1"/>
</dbReference>
<protein>
    <recommendedName>
        <fullName evidence="4">HTH araC/xylS-type domain-containing protein</fullName>
    </recommendedName>
</protein>
<dbReference type="Proteomes" id="UP000049578">
    <property type="component" value="Unassembled WGS sequence"/>
</dbReference>
<dbReference type="STRING" id="119224.AKK44_04570"/>
<dbReference type="InterPro" id="IPR018062">
    <property type="entry name" value="HTH_AraC-typ_CS"/>
</dbReference>
<dbReference type="Pfam" id="PF12833">
    <property type="entry name" value="HTH_18"/>
    <property type="match status" value="1"/>
</dbReference>
<evidence type="ECO:0000313" key="6">
    <source>
        <dbReference type="Proteomes" id="UP000049578"/>
    </source>
</evidence>
<gene>
    <name evidence="5" type="ORF">AKK44_04570</name>
</gene>
<dbReference type="SMART" id="SM00342">
    <property type="entry name" value="HTH_ARAC"/>
    <property type="match status" value="1"/>
</dbReference>
<proteinExistence type="predicted"/>
<dbReference type="PATRIC" id="fig|119224.3.peg.447"/>
<dbReference type="PROSITE" id="PS00041">
    <property type="entry name" value="HTH_ARAC_FAMILY_1"/>
    <property type="match status" value="1"/>
</dbReference>
<dbReference type="Gene3D" id="1.10.10.60">
    <property type="entry name" value="Homeodomain-like"/>
    <property type="match status" value="2"/>
</dbReference>
<keyword evidence="1" id="KW-0805">Transcription regulation</keyword>
<evidence type="ECO:0000256" key="1">
    <source>
        <dbReference type="ARBA" id="ARBA00023015"/>
    </source>
</evidence>
<dbReference type="GO" id="GO:0043565">
    <property type="term" value="F:sequence-specific DNA binding"/>
    <property type="evidence" value="ECO:0007669"/>
    <property type="project" value="InterPro"/>
</dbReference>
<dbReference type="NCBIfam" id="TIGR04094">
    <property type="entry name" value="adjacent_YSIRK"/>
    <property type="match status" value="1"/>
</dbReference>
<dbReference type="SUPFAM" id="SSF46689">
    <property type="entry name" value="Homeodomain-like"/>
    <property type="match status" value="2"/>
</dbReference>
<evidence type="ECO:0000256" key="3">
    <source>
        <dbReference type="ARBA" id="ARBA00023163"/>
    </source>
</evidence>
<dbReference type="EMBL" id="LHQM01000013">
    <property type="protein sequence ID" value="KPJ22514.1"/>
    <property type="molecule type" value="Genomic_DNA"/>
</dbReference>
<name>A0A0P6SM12_9STRE</name>
<dbReference type="InterPro" id="IPR009057">
    <property type="entry name" value="Homeodomain-like_sf"/>
</dbReference>
<dbReference type="GO" id="GO:0003700">
    <property type="term" value="F:DNA-binding transcription factor activity"/>
    <property type="evidence" value="ECO:0007669"/>
    <property type="project" value="InterPro"/>
</dbReference>
<accession>A0A0P6SM12</accession>
<dbReference type="PROSITE" id="PS01124">
    <property type="entry name" value="HTH_ARAC_FAMILY_2"/>
    <property type="match status" value="1"/>
</dbReference>
<comment type="caution">
    <text evidence="5">The sequence shown here is derived from an EMBL/GenBank/DDBJ whole genome shotgun (WGS) entry which is preliminary data.</text>
</comment>
<feature type="domain" description="HTH araC/xylS-type" evidence="4">
    <location>
        <begin position="276"/>
        <end position="373"/>
    </location>
</feature>
<dbReference type="InterPro" id="IPR024022">
    <property type="entry name" value="Tscrpt_reg_HTH_surface_antigen"/>
</dbReference>
<evidence type="ECO:0000256" key="2">
    <source>
        <dbReference type="ARBA" id="ARBA00023125"/>
    </source>
</evidence>
<keyword evidence="6" id="KW-1185">Reference proteome</keyword>
<dbReference type="AlphaFoldDB" id="A0A0P6SM12"/>